<reference evidence="1" key="1">
    <citation type="submission" date="2014-11" db="EMBL/GenBank/DDBJ databases">
        <authorList>
            <person name="Amaro Gonzalez C."/>
        </authorList>
    </citation>
    <scope>NUCLEOTIDE SEQUENCE</scope>
</reference>
<dbReference type="EMBL" id="GBXM01086474">
    <property type="protein sequence ID" value="JAH22103.1"/>
    <property type="molecule type" value="Transcribed_RNA"/>
</dbReference>
<protein>
    <submittedName>
        <fullName evidence="1">Uncharacterized protein</fullName>
    </submittedName>
</protein>
<proteinExistence type="predicted"/>
<evidence type="ECO:0000313" key="1">
    <source>
        <dbReference type="EMBL" id="JAH22103.1"/>
    </source>
</evidence>
<organism evidence="1">
    <name type="scientific">Anguilla anguilla</name>
    <name type="common">European freshwater eel</name>
    <name type="synonym">Muraena anguilla</name>
    <dbReference type="NCBI Taxonomy" id="7936"/>
    <lineage>
        <taxon>Eukaryota</taxon>
        <taxon>Metazoa</taxon>
        <taxon>Chordata</taxon>
        <taxon>Craniata</taxon>
        <taxon>Vertebrata</taxon>
        <taxon>Euteleostomi</taxon>
        <taxon>Actinopterygii</taxon>
        <taxon>Neopterygii</taxon>
        <taxon>Teleostei</taxon>
        <taxon>Anguilliformes</taxon>
        <taxon>Anguillidae</taxon>
        <taxon>Anguilla</taxon>
    </lineage>
</organism>
<name>A0A0E9R190_ANGAN</name>
<dbReference type="AlphaFoldDB" id="A0A0E9R190"/>
<sequence length="25" mass="2902">MGVRSWTVTYHRSELINLLAMVPLD</sequence>
<reference evidence="1" key="2">
    <citation type="journal article" date="2015" name="Fish Shellfish Immunol.">
        <title>Early steps in the European eel (Anguilla anguilla)-Vibrio vulnificus interaction in the gills: Role of the RtxA13 toxin.</title>
        <authorList>
            <person name="Callol A."/>
            <person name="Pajuelo D."/>
            <person name="Ebbesson L."/>
            <person name="Teles M."/>
            <person name="MacKenzie S."/>
            <person name="Amaro C."/>
        </authorList>
    </citation>
    <scope>NUCLEOTIDE SEQUENCE</scope>
</reference>
<accession>A0A0E9R190</accession>